<keyword evidence="9" id="KW-0718">Serine biosynthesis</keyword>
<evidence type="ECO:0000256" key="9">
    <source>
        <dbReference type="ARBA" id="ARBA00023299"/>
    </source>
</evidence>
<comment type="catalytic activity">
    <reaction evidence="12">
        <text>O-phospho-D-serine + H2O = D-serine + phosphate</text>
        <dbReference type="Rhea" id="RHEA:24873"/>
        <dbReference type="ChEBI" id="CHEBI:15377"/>
        <dbReference type="ChEBI" id="CHEBI:35247"/>
        <dbReference type="ChEBI" id="CHEBI:43474"/>
        <dbReference type="ChEBI" id="CHEBI:58680"/>
        <dbReference type="EC" id="3.1.3.3"/>
    </reaction>
</comment>
<dbReference type="InterPro" id="IPR036412">
    <property type="entry name" value="HAD-like_sf"/>
</dbReference>
<dbReference type="InterPro" id="IPR050582">
    <property type="entry name" value="HAD-like_SerB"/>
</dbReference>
<evidence type="ECO:0000256" key="4">
    <source>
        <dbReference type="ARBA" id="ARBA00012640"/>
    </source>
</evidence>
<proteinExistence type="inferred from homology"/>
<evidence type="ECO:0000256" key="10">
    <source>
        <dbReference type="ARBA" id="ARBA00031693"/>
    </source>
</evidence>
<dbReference type="InterPro" id="IPR004469">
    <property type="entry name" value="PSP"/>
</dbReference>
<dbReference type="EC" id="3.1.3.3" evidence="4"/>
<reference evidence="14" key="1">
    <citation type="journal article" date="2019" name="Int. J. Syst. Evol. Microbiol.">
        <title>The Global Catalogue of Microorganisms (GCM) 10K type strain sequencing project: providing services to taxonomists for standard genome sequencing and annotation.</title>
        <authorList>
            <consortium name="The Broad Institute Genomics Platform"/>
            <consortium name="The Broad Institute Genome Sequencing Center for Infectious Disease"/>
            <person name="Wu L."/>
            <person name="Ma J."/>
        </authorList>
    </citation>
    <scope>NUCLEOTIDE SEQUENCE [LARGE SCALE GENOMIC DNA]</scope>
    <source>
        <strain evidence="14">JCM 18952</strain>
    </source>
</reference>
<accession>A0ABP9TUK9</accession>
<dbReference type="SFLD" id="SFLDG01136">
    <property type="entry name" value="C1.6:_Phosphoserine_Phosphatas"/>
    <property type="match status" value="1"/>
</dbReference>
<gene>
    <name evidence="13" type="ORF">GCM10025778_36090</name>
</gene>
<evidence type="ECO:0000256" key="11">
    <source>
        <dbReference type="ARBA" id="ARBA00048138"/>
    </source>
</evidence>
<dbReference type="Pfam" id="PF12710">
    <property type="entry name" value="HAD"/>
    <property type="match status" value="1"/>
</dbReference>
<keyword evidence="7" id="KW-0378">Hydrolase</keyword>
<dbReference type="SFLD" id="SFLDF00029">
    <property type="entry name" value="phosphoserine_phosphatase"/>
    <property type="match status" value="1"/>
</dbReference>
<dbReference type="PANTHER" id="PTHR43344">
    <property type="entry name" value="PHOSPHOSERINE PHOSPHATASE"/>
    <property type="match status" value="1"/>
</dbReference>
<sequence length="314" mass="32674">MGQRSVRRENGGMQSTAFIVFYSAASSCTEPAGLRSTLAAAGHEVISESFFGGPGRTGARWEVSGTVRQLRALTNPLDDRLAASTDPELYGAAIAVVPAELVRAKKLLLVMDVDSTLIKQEVIELLAAHAGREAEVAAVTESAMRGEIDFAQSLHSRVQVLAGLGTEVIDAVRGTLELSDGAAELVAAFKAAGHHVAVVSGGFAQVLGPLAAELDLDFARANDLDIAAGRLTGLVNGTVVDRAFKEVMLRTWAAELGIEMEHTIAAGDGANDLDMLGAAGLGVAFNAKPLLRAAADARIDLPRLDIIANLVGIS</sequence>
<keyword evidence="6" id="KW-0479">Metal-binding</keyword>
<keyword evidence="8" id="KW-0460">Magnesium</keyword>
<comment type="caution">
    <text evidence="13">The sequence shown here is derived from an EMBL/GenBank/DDBJ whole genome shotgun (WGS) entry which is preliminary data.</text>
</comment>
<comment type="catalytic activity">
    <reaction evidence="11">
        <text>O-phospho-L-serine + H2O = L-serine + phosphate</text>
        <dbReference type="Rhea" id="RHEA:21208"/>
        <dbReference type="ChEBI" id="CHEBI:15377"/>
        <dbReference type="ChEBI" id="CHEBI:33384"/>
        <dbReference type="ChEBI" id="CHEBI:43474"/>
        <dbReference type="ChEBI" id="CHEBI:57524"/>
        <dbReference type="EC" id="3.1.3.3"/>
    </reaction>
</comment>
<comment type="cofactor">
    <cofactor evidence="1">
        <name>Mg(2+)</name>
        <dbReference type="ChEBI" id="CHEBI:18420"/>
    </cofactor>
</comment>
<evidence type="ECO:0000256" key="1">
    <source>
        <dbReference type="ARBA" id="ARBA00001946"/>
    </source>
</evidence>
<organism evidence="13 14">
    <name type="scientific">Paeniglutamicibacter antarcticus</name>
    <dbReference type="NCBI Taxonomy" id="494023"/>
    <lineage>
        <taxon>Bacteria</taxon>
        <taxon>Bacillati</taxon>
        <taxon>Actinomycetota</taxon>
        <taxon>Actinomycetes</taxon>
        <taxon>Micrococcales</taxon>
        <taxon>Micrococcaceae</taxon>
        <taxon>Paeniglutamicibacter</taxon>
    </lineage>
</organism>
<keyword evidence="5" id="KW-0028">Amino-acid biosynthesis</keyword>
<dbReference type="SFLD" id="SFLDG01137">
    <property type="entry name" value="C1.6.1:_Phosphoserine_Phosphat"/>
    <property type="match status" value="1"/>
</dbReference>
<dbReference type="NCBIfam" id="TIGR00338">
    <property type="entry name" value="serB"/>
    <property type="match status" value="1"/>
</dbReference>
<evidence type="ECO:0000256" key="2">
    <source>
        <dbReference type="ARBA" id="ARBA00005135"/>
    </source>
</evidence>
<evidence type="ECO:0000256" key="6">
    <source>
        <dbReference type="ARBA" id="ARBA00022723"/>
    </source>
</evidence>
<comment type="pathway">
    <text evidence="2">Amino-acid biosynthesis; L-serine biosynthesis; L-serine from 3-phospho-D-glycerate: step 3/3.</text>
</comment>
<evidence type="ECO:0000256" key="5">
    <source>
        <dbReference type="ARBA" id="ARBA00022605"/>
    </source>
</evidence>
<evidence type="ECO:0000313" key="13">
    <source>
        <dbReference type="EMBL" id="GAA5229070.1"/>
    </source>
</evidence>
<evidence type="ECO:0000256" key="12">
    <source>
        <dbReference type="ARBA" id="ARBA00048523"/>
    </source>
</evidence>
<dbReference type="PANTHER" id="PTHR43344:SF2">
    <property type="entry name" value="PHOSPHOSERINE PHOSPHATASE"/>
    <property type="match status" value="1"/>
</dbReference>
<dbReference type="NCBIfam" id="TIGR01488">
    <property type="entry name" value="HAD-SF-IB"/>
    <property type="match status" value="1"/>
</dbReference>
<evidence type="ECO:0000256" key="3">
    <source>
        <dbReference type="ARBA" id="ARBA00009184"/>
    </source>
</evidence>
<protein>
    <recommendedName>
        <fullName evidence="4">phosphoserine phosphatase</fullName>
        <ecNumber evidence="4">3.1.3.3</ecNumber>
    </recommendedName>
    <alternativeName>
        <fullName evidence="10">O-phosphoserine phosphohydrolase</fullName>
    </alternativeName>
</protein>
<evidence type="ECO:0000256" key="8">
    <source>
        <dbReference type="ARBA" id="ARBA00022842"/>
    </source>
</evidence>
<dbReference type="Gene3D" id="3.40.50.1000">
    <property type="entry name" value="HAD superfamily/HAD-like"/>
    <property type="match status" value="1"/>
</dbReference>
<dbReference type="SUPFAM" id="SSF56784">
    <property type="entry name" value="HAD-like"/>
    <property type="match status" value="1"/>
</dbReference>
<dbReference type="SFLD" id="SFLDS00003">
    <property type="entry name" value="Haloacid_Dehalogenase"/>
    <property type="match status" value="1"/>
</dbReference>
<dbReference type="PROSITE" id="PS51257">
    <property type="entry name" value="PROKAR_LIPOPROTEIN"/>
    <property type="match status" value="1"/>
</dbReference>
<dbReference type="Proteomes" id="UP001501257">
    <property type="component" value="Unassembled WGS sequence"/>
</dbReference>
<dbReference type="EMBL" id="BAABLK010000093">
    <property type="protein sequence ID" value="GAA5229070.1"/>
    <property type="molecule type" value="Genomic_DNA"/>
</dbReference>
<dbReference type="InterPro" id="IPR023214">
    <property type="entry name" value="HAD_sf"/>
</dbReference>
<comment type="similarity">
    <text evidence="3">Belongs to the HAD-like hydrolase superfamily. SerB family.</text>
</comment>
<name>A0ABP9TUK9_9MICC</name>
<keyword evidence="14" id="KW-1185">Reference proteome</keyword>
<evidence type="ECO:0000256" key="7">
    <source>
        <dbReference type="ARBA" id="ARBA00022801"/>
    </source>
</evidence>
<evidence type="ECO:0000313" key="14">
    <source>
        <dbReference type="Proteomes" id="UP001501257"/>
    </source>
</evidence>